<organism evidence="2 3">
    <name type="scientific">Streptomyces lydicus</name>
    <dbReference type="NCBI Taxonomy" id="47763"/>
    <lineage>
        <taxon>Bacteria</taxon>
        <taxon>Bacillati</taxon>
        <taxon>Actinomycetota</taxon>
        <taxon>Actinomycetes</taxon>
        <taxon>Kitasatosporales</taxon>
        <taxon>Streptomycetaceae</taxon>
        <taxon>Streptomyces</taxon>
    </lineage>
</organism>
<reference evidence="2 3" key="1">
    <citation type="submission" date="2016-09" db="EMBL/GenBank/DDBJ databases">
        <title>Complete genome sequencing of Streptomyces lydicus 103 and metabolic pathways analysis of antibiotic biosynthesis.</title>
        <authorList>
            <person name="Jia N."/>
            <person name="Ding M.-Z."/>
            <person name="Gao F."/>
            <person name="Yuan Y.-J."/>
        </authorList>
    </citation>
    <scope>NUCLEOTIDE SEQUENCE [LARGE SCALE GENOMIC DNA]</scope>
    <source>
        <strain evidence="2 3">103</strain>
    </source>
</reference>
<dbReference type="SMART" id="SM00331">
    <property type="entry name" value="PP2C_SIG"/>
    <property type="match status" value="1"/>
</dbReference>
<dbReference type="PANTHER" id="PTHR35801:SF1">
    <property type="entry name" value="PHOSPHOSERINE PHOSPHATASE RSBX"/>
    <property type="match status" value="1"/>
</dbReference>
<dbReference type="Gene3D" id="3.60.40.10">
    <property type="entry name" value="PPM-type phosphatase domain"/>
    <property type="match status" value="1"/>
</dbReference>
<dbReference type="InterPro" id="IPR001932">
    <property type="entry name" value="PPM-type_phosphatase-like_dom"/>
</dbReference>
<dbReference type="SUPFAM" id="SSF55874">
    <property type="entry name" value="ATPase domain of HSP90 chaperone/DNA topoisomerase II/histidine kinase"/>
    <property type="match status" value="1"/>
</dbReference>
<dbReference type="Gene3D" id="3.30.565.10">
    <property type="entry name" value="Histidine kinase-like ATPase, C-terminal domain"/>
    <property type="match status" value="1"/>
</dbReference>
<dbReference type="RefSeq" id="WP_069569740.1">
    <property type="nucleotide sequence ID" value="NZ_CP017157.1"/>
</dbReference>
<evidence type="ECO:0000313" key="2">
    <source>
        <dbReference type="EMBL" id="AOP47596.1"/>
    </source>
</evidence>
<name>A0A1D7VLF4_9ACTN</name>
<dbReference type="Proteomes" id="UP000094094">
    <property type="component" value="Chromosome"/>
</dbReference>
<dbReference type="InterPro" id="IPR036890">
    <property type="entry name" value="HATPase_C_sf"/>
</dbReference>
<proteinExistence type="predicted"/>
<dbReference type="OrthoDB" id="479131at2"/>
<feature type="domain" description="PPM-type phosphatase" evidence="1">
    <location>
        <begin position="147"/>
        <end position="336"/>
    </location>
</feature>
<sequence length="336" mass="35099">MGQPVTQPAPLTTTHIRVDHYSAVHLAAQTARSLAQDRQLPGPLPEHFAVIASELGSNLAKHATDGALFVQPMLLGDGVEVLAADRGPGMPELERCLTDGYSTTATLGAGLGSVSRIASDFTIRTQEGTGTLACARLWAPGSPPPSAAGTGTVCLPADGEEVSGDACALRDTPAGRTAIVIDGLGHGPSAAEAAQSALRSFHRAPEAPLPDLLHGIHRALRRTRGAAVGLLRLHPHRAEYCGVGNVRVLVVTGQSVHHRHTGQPGIVGLRMPPPQVRSLPLEPGTTAVLHSDGIDHRWTHSPPPHLLHLPPPLLATALAHGHRLTRDDATALVLTH</sequence>
<dbReference type="Pfam" id="PF07228">
    <property type="entry name" value="SpoIIE"/>
    <property type="match status" value="1"/>
</dbReference>
<dbReference type="EMBL" id="CP017157">
    <property type="protein sequence ID" value="AOP47596.1"/>
    <property type="molecule type" value="Genomic_DNA"/>
</dbReference>
<dbReference type="KEGG" id="slc:SL103_16215"/>
<dbReference type="InterPro" id="IPR039248">
    <property type="entry name" value="Ptase_RsbX"/>
</dbReference>
<dbReference type="PANTHER" id="PTHR35801">
    <property type="entry name" value="PHOSPHOSERINE PHOSPHATASE RSBX"/>
    <property type="match status" value="1"/>
</dbReference>
<accession>A0A1D7VLF4</accession>
<dbReference type="InterPro" id="IPR036457">
    <property type="entry name" value="PPM-type-like_dom_sf"/>
</dbReference>
<evidence type="ECO:0000259" key="1">
    <source>
        <dbReference type="SMART" id="SM00331"/>
    </source>
</evidence>
<dbReference type="SUPFAM" id="SSF81606">
    <property type="entry name" value="PP2C-like"/>
    <property type="match status" value="1"/>
</dbReference>
<gene>
    <name evidence="2" type="ORF">SL103_16215</name>
</gene>
<keyword evidence="3" id="KW-1185">Reference proteome</keyword>
<evidence type="ECO:0000313" key="3">
    <source>
        <dbReference type="Proteomes" id="UP000094094"/>
    </source>
</evidence>
<protein>
    <recommendedName>
        <fullName evidence="1">PPM-type phosphatase domain-containing protein</fullName>
    </recommendedName>
</protein>
<dbReference type="AlphaFoldDB" id="A0A1D7VLF4"/>